<protein>
    <submittedName>
        <fullName evidence="2">Uncharacterized protein</fullName>
    </submittedName>
</protein>
<dbReference type="InterPro" id="IPR032963">
    <property type="entry name" value="Gclm"/>
</dbReference>
<accession>A0A177TQ83</accession>
<keyword evidence="3" id="KW-1185">Reference proteome</keyword>
<dbReference type="GO" id="GO:0035226">
    <property type="term" value="F:glutamate-cysteine ligase catalytic subunit binding"/>
    <property type="evidence" value="ECO:0007669"/>
    <property type="project" value="InterPro"/>
</dbReference>
<dbReference type="EMBL" id="LWDF02000469">
    <property type="protein sequence ID" value="KAE8246598.1"/>
    <property type="molecule type" value="Genomic_DNA"/>
</dbReference>
<feature type="compositionally biased region" description="Low complexity" evidence="1">
    <location>
        <begin position="423"/>
        <end position="445"/>
    </location>
</feature>
<feature type="compositionally biased region" description="Low complexity" evidence="1">
    <location>
        <begin position="179"/>
        <end position="190"/>
    </location>
</feature>
<feature type="region of interest" description="Disordered" evidence="1">
    <location>
        <begin position="67"/>
        <end position="92"/>
    </location>
</feature>
<gene>
    <name evidence="2" type="ORF">A4X13_0g5717</name>
</gene>
<reference evidence="2" key="2">
    <citation type="journal article" date="2019" name="IMA Fungus">
        <title>Genome sequencing and comparison of five Tilletia species to identify candidate genes for the detection of regulated species infecting wheat.</title>
        <authorList>
            <person name="Nguyen H.D.T."/>
            <person name="Sultana T."/>
            <person name="Kesanakurti P."/>
            <person name="Hambleton S."/>
        </authorList>
    </citation>
    <scope>NUCLEOTIDE SEQUENCE</scope>
    <source>
        <strain evidence="2">DAOMC 236416</strain>
    </source>
</reference>
<feature type="region of interest" description="Disordered" evidence="1">
    <location>
        <begin position="107"/>
        <end position="212"/>
    </location>
</feature>
<feature type="region of interest" description="Disordered" evidence="1">
    <location>
        <begin position="364"/>
        <end position="478"/>
    </location>
</feature>
<feature type="compositionally biased region" description="Polar residues" evidence="1">
    <location>
        <begin position="153"/>
        <end position="177"/>
    </location>
</feature>
<proteinExistence type="predicted"/>
<feature type="compositionally biased region" description="Low complexity" evidence="1">
    <location>
        <begin position="454"/>
        <end position="472"/>
    </location>
</feature>
<comment type="caution">
    <text evidence="2">The sequence shown here is derived from an EMBL/GenBank/DDBJ whole genome shotgun (WGS) entry which is preliminary data.</text>
</comment>
<dbReference type="GO" id="GO:0006750">
    <property type="term" value="P:glutathione biosynthetic process"/>
    <property type="evidence" value="ECO:0007669"/>
    <property type="project" value="InterPro"/>
</dbReference>
<dbReference type="PANTHER" id="PTHR13295">
    <property type="entry name" value="GLUTAMATE CYSTEINE LIGASE REGULATORY SUBUNIT"/>
    <property type="match status" value="1"/>
</dbReference>
<sequence length="567" mass="60700">MSVPSSLPPPVVAAGAGTGAGAGESLSALYLYTHDVARQLKPSIDGELAHALHETLHFALDAQEQDWGTESNSGMPDCGGVSASNNGNANSNKRVDVLKNQHNVVSPRLADSQPSSSAASPLLRPASTLPGPLPELPQDLPPARTGFFPNPFWTRSGSTSPNRSGNTSPTRASSNVTIPPKSSLPPGSSSSRRRPPYISYGWQPRTKTLSLPHPATISNPTTLDPCSPEARSAFDVTAKIFFLDDIVKEAETDARAREAQVHAQAEKLTAYIENALKRLSASTGIITLDTLLLSFPQSNLDQSSARGGSQGGKSEQEVQRALEERLQVVSELWRNLSQNPQLLSLGLSRFSLSSLQTLFHFLHGMPHPPGGPPPTTPSISSSLVRSLSQAGNSSAKNDTARWPDAYSTPRDVRRPRLITVALSGNSRSNGNSNAEGSSQQQQQQQPAMAMAIPSSSTSTSNAGGSSSESNGRGTRGDDEFSAITEWCEQEGIVPVADSDRKDVLPKRTLPTLLKEFRDALPHPVPEGHRLVARWVMKYSVLIRDRGIIADRGYILYAEVEPEVQAQA</sequence>
<evidence type="ECO:0000256" key="1">
    <source>
        <dbReference type="SAM" id="MobiDB-lite"/>
    </source>
</evidence>
<feature type="compositionally biased region" description="Pro residues" evidence="1">
    <location>
        <begin position="366"/>
        <end position="376"/>
    </location>
</feature>
<dbReference type="AlphaFoldDB" id="A0A177TQ83"/>
<dbReference type="GO" id="GO:0030234">
    <property type="term" value="F:enzyme regulator activity"/>
    <property type="evidence" value="ECO:0007669"/>
    <property type="project" value="TreeGrafter"/>
</dbReference>
<feature type="compositionally biased region" description="Low complexity" evidence="1">
    <location>
        <begin position="79"/>
        <end position="92"/>
    </location>
</feature>
<dbReference type="Proteomes" id="UP000077521">
    <property type="component" value="Unassembled WGS sequence"/>
</dbReference>
<evidence type="ECO:0000313" key="2">
    <source>
        <dbReference type="EMBL" id="KAE8246598.1"/>
    </source>
</evidence>
<dbReference type="PANTHER" id="PTHR13295:SF4">
    <property type="entry name" value="GLUTAMATE--CYSTEINE LIGASE REGULATORY SUBUNIT"/>
    <property type="match status" value="1"/>
</dbReference>
<feature type="compositionally biased region" description="Low complexity" evidence="1">
    <location>
        <begin position="109"/>
        <end position="130"/>
    </location>
</feature>
<organism evidence="2 3">
    <name type="scientific">Tilletia indica</name>
    <dbReference type="NCBI Taxonomy" id="43049"/>
    <lineage>
        <taxon>Eukaryota</taxon>
        <taxon>Fungi</taxon>
        <taxon>Dikarya</taxon>
        <taxon>Basidiomycota</taxon>
        <taxon>Ustilaginomycotina</taxon>
        <taxon>Exobasidiomycetes</taxon>
        <taxon>Tilletiales</taxon>
        <taxon>Tilletiaceae</taxon>
        <taxon>Tilletia</taxon>
    </lineage>
</organism>
<evidence type="ECO:0000313" key="3">
    <source>
        <dbReference type="Proteomes" id="UP000077521"/>
    </source>
</evidence>
<dbReference type="GO" id="GO:0017109">
    <property type="term" value="C:glutamate-cysteine ligase complex"/>
    <property type="evidence" value="ECO:0007669"/>
    <property type="project" value="TreeGrafter"/>
</dbReference>
<name>A0A177TQ83_9BASI</name>
<reference evidence="2" key="1">
    <citation type="submission" date="2016-04" db="EMBL/GenBank/DDBJ databases">
        <authorList>
            <person name="Nguyen H.D."/>
            <person name="Samba Siva P."/>
            <person name="Cullis J."/>
            <person name="Levesque C.A."/>
            <person name="Hambleton S."/>
        </authorList>
    </citation>
    <scope>NUCLEOTIDE SEQUENCE</scope>
    <source>
        <strain evidence="2">DAOMC 236416</strain>
    </source>
</reference>
<feature type="compositionally biased region" description="Low complexity" evidence="1">
    <location>
        <begin position="377"/>
        <end position="388"/>
    </location>
</feature>